<keyword evidence="8" id="KW-0808">Transferase</keyword>
<evidence type="ECO:0000256" key="15">
    <source>
        <dbReference type="ARBA" id="ARBA00023242"/>
    </source>
</evidence>
<evidence type="ECO:0000256" key="13">
    <source>
        <dbReference type="ARBA" id="ARBA00022840"/>
    </source>
</evidence>
<comment type="catalytic activity">
    <reaction evidence="17">
        <text>L-seryl-[protein] + ATP = O-phospho-L-seryl-[protein] + ADP + H(+)</text>
        <dbReference type="Rhea" id="RHEA:17989"/>
        <dbReference type="Rhea" id="RHEA-COMP:9863"/>
        <dbReference type="Rhea" id="RHEA-COMP:11604"/>
        <dbReference type="ChEBI" id="CHEBI:15378"/>
        <dbReference type="ChEBI" id="CHEBI:29999"/>
        <dbReference type="ChEBI" id="CHEBI:30616"/>
        <dbReference type="ChEBI" id="CHEBI:83421"/>
        <dbReference type="ChEBI" id="CHEBI:456216"/>
        <dbReference type="EC" id="2.7.11.24"/>
    </reaction>
</comment>
<dbReference type="SMART" id="SM00220">
    <property type="entry name" value="S_TKc"/>
    <property type="match status" value="1"/>
</dbReference>
<evidence type="ECO:0000256" key="18">
    <source>
        <dbReference type="SAM" id="MobiDB-lite"/>
    </source>
</evidence>
<evidence type="ECO:0000256" key="7">
    <source>
        <dbReference type="ARBA" id="ARBA00022527"/>
    </source>
</evidence>
<keyword evidence="6" id="KW-0963">Cytoplasm</keyword>
<dbReference type="SUPFAM" id="SSF56112">
    <property type="entry name" value="Protein kinase-like (PK-like)"/>
    <property type="match status" value="1"/>
</dbReference>
<dbReference type="PROSITE" id="PS00108">
    <property type="entry name" value="PROTEIN_KINASE_ST"/>
    <property type="match status" value="1"/>
</dbReference>
<dbReference type="PANTHER" id="PTHR24055">
    <property type="entry name" value="MITOGEN-ACTIVATED PROTEIN KINASE"/>
    <property type="match status" value="1"/>
</dbReference>
<keyword evidence="9" id="KW-0879">Wnt signaling pathway</keyword>
<keyword evidence="15" id="KW-0539">Nucleus</keyword>
<reference evidence="20 21" key="1">
    <citation type="submission" date="2020-08" db="EMBL/GenBank/DDBJ databases">
        <authorList>
            <person name="Hejnol A."/>
        </authorList>
    </citation>
    <scope>NUCLEOTIDE SEQUENCE [LARGE SCALE GENOMIC DNA]</scope>
</reference>
<evidence type="ECO:0000256" key="9">
    <source>
        <dbReference type="ARBA" id="ARBA00022687"/>
    </source>
</evidence>
<dbReference type="InterPro" id="IPR008271">
    <property type="entry name" value="Ser/Thr_kinase_AS"/>
</dbReference>
<dbReference type="InterPro" id="IPR000719">
    <property type="entry name" value="Prot_kinase_dom"/>
</dbReference>
<keyword evidence="21" id="KW-1185">Reference proteome</keyword>
<dbReference type="GO" id="GO:0016055">
    <property type="term" value="P:Wnt signaling pathway"/>
    <property type="evidence" value="ECO:0007669"/>
    <property type="project" value="UniProtKB-KW"/>
</dbReference>
<dbReference type="OrthoDB" id="192887at2759"/>
<comment type="caution">
    <text evidence="20">The sequence shown here is derived from an EMBL/GenBank/DDBJ whole genome shotgun (WGS) entry which is preliminary data.</text>
</comment>
<comment type="cofactor">
    <cofactor evidence="1">
        <name>Mg(2+)</name>
        <dbReference type="ChEBI" id="CHEBI:18420"/>
    </cofactor>
</comment>
<evidence type="ECO:0000313" key="20">
    <source>
        <dbReference type="EMBL" id="CAD5121101.1"/>
    </source>
</evidence>
<evidence type="ECO:0000256" key="8">
    <source>
        <dbReference type="ARBA" id="ARBA00022679"/>
    </source>
</evidence>
<evidence type="ECO:0000256" key="16">
    <source>
        <dbReference type="ARBA" id="ARBA00047592"/>
    </source>
</evidence>
<keyword evidence="11" id="KW-0547">Nucleotide-binding</keyword>
<dbReference type="Gene3D" id="1.10.510.10">
    <property type="entry name" value="Transferase(Phosphotransferase) domain 1"/>
    <property type="match status" value="1"/>
</dbReference>
<evidence type="ECO:0000256" key="11">
    <source>
        <dbReference type="ARBA" id="ARBA00022741"/>
    </source>
</evidence>
<evidence type="ECO:0000256" key="12">
    <source>
        <dbReference type="ARBA" id="ARBA00022777"/>
    </source>
</evidence>
<evidence type="ECO:0000256" key="14">
    <source>
        <dbReference type="ARBA" id="ARBA00022842"/>
    </source>
</evidence>
<dbReference type="EC" id="2.7.11.24" evidence="5"/>
<feature type="domain" description="Protein kinase" evidence="19">
    <location>
        <begin position="1"/>
        <end position="223"/>
    </location>
</feature>
<dbReference type="Pfam" id="PF00069">
    <property type="entry name" value="Pkinase"/>
    <property type="match status" value="1"/>
</dbReference>
<dbReference type="EMBL" id="CAJFCJ010000013">
    <property type="protein sequence ID" value="CAD5121101.1"/>
    <property type="molecule type" value="Genomic_DNA"/>
</dbReference>
<accession>A0A7I8VYV8</accession>
<proteinExistence type="inferred from homology"/>
<evidence type="ECO:0000256" key="2">
    <source>
        <dbReference type="ARBA" id="ARBA00004123"/>
    </source>
</evidence>
<comment type="subcellular location">
    <subcellularLocation>
        <location evidence="3">Cytoplasm</location>
    </subcellularLocation>
    <subcellularLocation>
        <location evidence="2">Nucleus</location>
    </subcellularLocation>
</comment>
<feature type="region of interest" description="Disordered" evidence="18">
    <location>
        <begin position="307"/>
        <end position="326"/>
    </location>
</feature>
<dbReference type="FunFam" id="1.10.510.10:FF:000162">
    <property type="entry name" value="Mitogen-activated protein kinase"/>
    <property type="match status" value="1"/>
</dbReference>
<evidence type="ECO:0000256" key="6">
    <source>
        <dbReference type="ARBA" id="ARBA00022490"/>
    </source>
</evidence>
<sequence>MQKKKDCKNVRYVVSELMQSDLHKIIVSPQPLSIDHIKVFLYQIFRGIKYLHSAKIIHRDIKPGNLLVNSDCCLKICDFGLARVEEPDTSRQMTQEVVTQYYRAPELLMGARHYSSAIDMWSIGCIFAELLSRRILFQAASPIQQLDLIMNLLGTPGPEDMQTACSAAKSHILKRPTKLMNLTPLYNLSSHTSHEAVHLLSRMLVFRPDKRIDADEGLSHPYIEEGRLRYHSCMCKCCGTAPNGARQYALELEPGCIEPFTTDMERGLTTVQNVRSKLNRFIAEHQKSSTRVPLCINPNSAAFKSFSSSQTAHASELPPSPHVWES</sequence>
<evidence type="ECO:0000256" key="4">
    <source>
        <dbReference type="ARBA" id="ARBA00008832"/>
    </source>
</evidence>
<dbReference type="InterPro" id="IPR011009">
    <property type="entry name" value="Kinase-like_dom_sf"/>
</dbReference>
<dbReference type="GO" id="GO:0005737">
    <property type="term" value="C:cytoplasm"/>
    <property type="evidence" value="ECO:0007669"/>
    <property type="project" value="UniProtKB-SubCell"/>
</dbReference>
<dbReference type="PROSITE" id="PS50011">
    <property type="entry name" value="PROTEIN_KINASE_DOM"/>
    <property type="match status" value="1"/>
</dbReference>
<evidence type="ECO:0000259" key="19">
    <source>
        <dbReference type="PROSITE" id="PS50011"/>
    </source>
</evidence>
<dbReference type="AlphaFoldDB" id="A0A7I8VYV8"/>
<dbReference type="GO" id="GO:0005524">
    <property type="term" value="F:ATP binding"/>
    <property type="evidence" value="ECO:0007669"/>
    <property type="project" value="UniProtKB-KW"/>
</dbReference>
<organism evidence="20 21">
    <name type="scientific">Dimorphilus gyrociliatus</name>
    <dbReference type="NCBI Taxonomy" id="2664684"/>
    <lineage>
        <taxon>Eukaryota</taxon>
        <taxon>Metazoa</taxon>
        <taxon>Spiralia</taxon>
        <taxon>Lophotrochozoa</taxon>
        <taxon>Annelida</taxon>
        <taxon>Polychaeta</taxon>
        <taxon>Polychaeta incertae sedis</taxon>
        <taxon>Dinophilidae</taxon>
        <taxon>Dimorphilus</taxon>
    </lineage>
</organism>
<keyword evidence="7" id="KW-0723">Serine/threonine-protein kinase</keyword>
<gene>
    <name evidence="20" type="ORF">DGYR_LOCUS9095</name>
</gene>
<evidence type="ECO:0000256" key="17">
    <source>
        <dbReference type="ARBA" id="ARBA00048312"/>
    </source>
</evidence>
<comment type="similarity">
    <text evidence="4">Belongs to the protein kinase superfamily. CMGC Ser/Thr protein kinase family. MAP kinase subfamily.</text>
</comment>
<keyword evidence="13" id="KW-0067">ATP-binding</keyword>
<evidence type="ECO:0000256" key="5">
    <source>
        <dbReference type="ARBA" id="ARBA00012411"/>
    </source>
</evidence>
<name>A0A7I8VYV8_9ANNE</name>
<keyword evidence="12" id="KW-0418">Kinase</keyword>
<protein>
    <recommendedName>
        <fullName evidence="5">mitogen-activated protein kinase</fullName>
        <ecNumber evidence="5">2.7.11.24</ecNumber>
    </recommendedName>
</protein>
<dbReference type="GO" id="GO:0004707">
    <property type="term" value="F:MAP kinase activity"/>
    <property type="evidence" value="ECO:0007669"/>
    <property type="project" value="UniProtKB-EC"/>
</dbReference>
<dbReference type="InterPro" id="IPR050117">
    <property type="entry name" value="MAPK"/>
</dbReference>
<evidence type="ECO:0000256" key="10">
    <source>
        <dbReference type="ARBA" id="ARBA00022723"/>
    </source>
</evidence>
<keyword evidence="14" id="KW-0460">Magnesium</keyword>
<evidence type="ECO:0000256" key="3">
    <source>
        <dbReference type="ARBA" id="ARBA00004496"/>
    </source>
</evidence>
<dbReference type="Proteomes" id="UP000549394">
    <property type="component" value="Unassembled WGS sequence"/>
</dbReference>
<comment type="catalytic activity">
    <reaction evidence="16">
        <text>L-threonyl-[protein] + ATP = O-phospho-L-threonyl-[protein] + ADP + H(+)</text>
        <dbReference type="Rhea" id="RHEA:46608"/>
        <dbReference type="Rhea" id="RHEA-COMP:11060"/>
        <dbReference type="Rhea" id="RHEA-COMP:11605"/>
        <dbReference type="ChEBI" id="CHEBI:15378"/>
        <dbReference type="ChEBI" id="CHEBI:30013"/>
        <dbReference type="ChEBI" id="CHEBI:30616"/>
        <dbReference type="ChEBI" id="CHEBI:61977"/>
        <dbReference type="ChEBI" id="CHEBI:456216"/>
        <dbReference type="EC" id="2.7.11.24"/>
    </reaction>
</comment>
<dbReference type="GO" id="GO:0005634">
    <property type="term" value="C:nucleus"/>
    <property type="evidence" value="ECO:0007669"/>
    <property type="project" value="UniProtKB-SubCell"/>
</dbReference>
<evidence type="ECO:0000313" key="21">
    <source>
        <dbReference type="Proteomes" id="UP000549394"/>
    </source>
</evidence>
<evidence type="ECO:0000256" key="1">
    <source>
        <dbReference type="ARBA" id="ARBA00001946"/>
    </source>
</evidence>
<keyword evidence="10" id="KW-0479">Metal-binding</keyword>
<dbReference type="GO" id="GO:0046872">
    <property type="term" value="F:metal ion binding"/>
    <property type="evidence" value="ECO:0007669"/>
    <property type="project" value="UniProtKB-KW"/>
</dbReference>